<organism evidence="1 2">
    <name type="scientific">Falsiroseomonas bella</name>
    <dbReference type="NCBI Taxonomy" id="2184016"/>
    <lineage>
        <taxon>Bacteria</taxon>
        <taxon>Pseudomonadati</taxon>
        <taxon>Pseudomonadota</taxon>
        <taxon>Alphaproteobacteria</taxon>
        <taxon>Acetobacterales</taxon>
        <taxon>Roseomonadaceae</taxon>
        <taxon>Falsiroseomonas</taxon>
    </lineage>
</organism>
<dbReference type="EMBL" id="QGNA01000001">
    <property type="protein sequence ID" value="PWS37950.1"/>
    <property type="molecule type" value="Genomic_DNA"/>
</dbReference>
<dbReference type="Proteomes" id="UP000245765">
    <property type="component" value="Unassembled WGS sequence"/>
</dbReference>
<dbReference type="OrthoDB" id="7284935at2"/>
<name>A0A317FFU2_9PROT</name>
<keyword evidence="2" id="KW-1185">Reference proteome</keyword>
<protein>
    <submittedName>
        <fullName evidence="1">Uncharacterized protein</fullName>
    </submittedName>
</protein>
<sequence>MTGAQPEAERPAMRRAILCLPLLLAGCAQGPTLQERLSVWIGRSELDLVTALGVPNRTYELEGRRFLQYEQRRTVPVAAPAYDPWYGPWGPRAGYWPPPPSYAVVECDVTFIIRQDRVENFTFRGQGCS</sequence>
<evidence type="ECO:0000313" key="1">
    <source>
        <dbReference type="EMBL" id="PWS37950.1"/>
    </source>
</evidence>
<reference evidence="2" key="1">
    <citation type="submission" date="2018-05" db="EMBL/GenBank/DDBJ databases">
        <authorList>
            <person name="Du Z."/>
            <person name="Wang X."/>
        </authorList>
    </citation>
    <scope>NUCLEOTIDE SEQUENCE [LARGE SCALE GENOMIC DNA]</scope>
    <source>
        <strain evidence="2">CQN31</strain>
    </source>
</reference>
<proteinExistence type="predicted"/>
<comment type="caution">
    <text evidence="1">The sequence shown here is derived from an EMBL/GenBank/DDBJ whole genome shotgun (WGS) entry which is preliminary data.</text>
</comment>
<dbReference type="AlphaFoldDB" id="A0A317FFU2"/>
<gene>
    <name evidence="1" type="ORF">DFH01_01140</name>
</gene>
<accession>A0A317FFU2</accession>
<evidence type="ECO:0000313" key="2">
    <source>
        <dbReference type="Proteomes" id="UP000245765"/>
    </source>
</evidence>